<accession>A0ABQ3B075</accession>
<dbReference type="Proteomes" id="UP000619761">
    <property type="component" value="Unassembled WGS sequence"/>
</dbReference>
<evidence type="ECO:0000256" key="4">
    <source>
        <dbReference type="ARBA" id="ARBA00023163"/>
    </source>
</evidence>
<evidence type="ECO:0000259" key="5">
    <source>
        <dbReference type="Pfam" id="PF04542"/>
    </source>
</evidence>
<keyword evidence="2" id="KW-0805">Transcription regulation</keyword>
<dbReference type="InterPro" id="IPR007627">
    <property type="entry name" value="RNA_pol_sigma70_r2"/>
</dbReference>
<dbReference type="PANTHER" id="PTHR43133:SF64">
    <property type="entry name" value="ECF SIGMA FACTOR"/>
    <property type="match status" value="1"/>
</dbReference>
<gene>
    <name evidence="7" type="primary">rpoE</name>
    <name evidence="7" type="ORF">GCM10011613_12810</name>
</gene>
<dbReference type="InterPro" id="IPR013324">
    <property type="entry name" value="RNA_pol_sigma_r3/r4-like"/>
</dbReference>
<evidence type="ECO:0000313" key="8">
    <source>
        <dbReference type="Proteomes" id="UP000619761"/>
    </source>
</evidence>
<proteinExistence type="inferred from homology"/>
<feature type="domain" description="RNA polymerase sigma-70 region 2" evidence="5">
    <location>
        <begin position="28"/>
        <end position="91"/>
    </location>
</feature>
<dbReference type="SUPFAM" id="SSF88659">
    <property type="entry name" value="Sigma3 and sigma4 domains of RNA polymerase sigma factors"/>
    <property type="match status" value="1"/>
</dbReference>
<dbReference type="PANTHER" id="PTHR43133">
    <property type="entry name" value="RNA POLYMERASE ECF-TYPE SIGMA FACTO"/>
    <property type="match status" value="1"/>
</dbReference>
<reference evidence="8" key="1">
    <citation type="journal article" date="2019" name="Int. J. Syst. Evol. Microbiol.">
        <title>The Global Catalogue of Microorganisms (GCM) 10K type strain sequencing project: providing services to taxonomists for standard genome sequencing and annotation.</title>
        <authorList>
            <consortium name="The Broad Institute Genomics Platform"/>
            <consortium name="The Broad Institute Genome Sequencing Center for Infectious Disease"/>
            <person name="Wu L."/>
            <person name="Ma J."/>
        </authorList>
    </citation>
    <scope>NUCLEOTIDE SEQUENCE [LARGE SCALE GENOMIC DNA]</scope>
    <source>
        <strain evidence="8">KCTC 32239</strain>
    </source>
</reference>
<name>A0ABQ3B075_9GAMM</name>
<dbReference type="Gene3D" id="1.10.1740.10">
    <property type="match status" value="1"/>
</dbReference>
<keyword evidence="3" id="KW-0731">Sigma factor</keyword>
<dbReference type="NCBIfam" id="TIGR02937">
    <property type="entry name" value="sigma70-ECF"/>
    <property type="match status" value="1"/>
</dbReference>
<evidence type="ECO:0000256" key="1">
    <source>
        <dbReference type="ARBA" id="ARBA00010641"/>
    </source>
</evidence>
<dbReference type="Pfam" id="PF04542">
    <property type="entry name" value="Sigma70_r2"/>
    <property type="match status" value="1"/>
</dbReference>
<keyword evidence="4" id="KW-0804">Transcription</keyword>
<comment type="caution">
    <text evidence="7">The sequence shown here is derived from an EMBL/GenBank/DDBJ whole genome shotgun (WGS) entry which is preliminary data.</text>
</comment>
<dbReference type="InterPro" id="IPR014284">
    <property type="entry name" value="RNA_pol_sigma-70_dom"/>
</dbReference>
<dbReference type="InterPro" id="IPR036388">
    <property type="entry name" value="WH-like_DNA-bd_sf"/>
</dbReference>
<dbReference type="SUPFAM" id="SSF88946">
    <property type="entry name" value="Sigma2 domain of RNA polymerase sigma factors"/>
    <property type="match status" value="1"/>
</dbReference>
<dbReference type="Pfam" id="PF08281">
    <property type="entry name" value="Sigma70_r4_2"/>
    <property type="match status" value="1"/>
</dbReference>
<keyword evidence="8" id="KW-1185">Reference proteome</keyword>
<dbReference type="InterPro" id="IPR039425">
    <property type="entry name" value="RNA_pol_sigma-70-like"/>
</dbReference>
<evidence type="ECO:0000256" key="3">
    <source>
        <dbReference type="ARBA" id="ARBA00023082"/>
    </source>
</evidence>
<dbReference type="InterPro" id="IPR013249">
    <property type="entry name" value="RNA_pol_sigma70_r4_t2"/>
</dbReference>
<dbReference type="EMBL" id="BMYZ01000001">
    <property type="protein sequence ID" value="GGY69884.1"/>
    <property type="molecule type" value="Genomic_DNA"/>
</dbReference>
<sequence length="193" mass="22623">MLESEQPYYSNLSEVKSHALSLDDFLSQVERRAYRTAMLSTRKPADALDIVQDAMMKLVQHYRERPAAEWPLLFQRILQHRIMDWHRQQTRHKKWFWQTASDVDHDTDDEINLVVDEREQDPAELLAQASDIQCVVNALEQLPLRQRQAFMLRAWEGFDVQETAAAMGCGEGSVKTHYFRALQTLREHLGRNT</sequence>
<comment type="similarity">
    <text evidence="1">Belongs to the sigma-70 factor family. ECF subfamily.</text>
</comment>
<dbReference type="NCBIfam" id="NF006550">
    <property type="entry name" value="PRK09047.1"/>
    <property type="match status" value="1"/>
</dbReference>
<evidence type="ECO:0000259" key="6">
    <source>
        <dbReference type="Pfam" id="PF08281"/>
    </source>
</evidence>
<dbReference type="Gene3D" id="1.10.10.10">
    <property type="entry name" value="Winged helix-like DNA-binding domain superfamily/Winged helix DNA-binding domain"/>
    <property type="match status" value="1"/>
</dbReference>
<dbReference type="InterPro" id="IPR013325">
    <property type="entry name" value="RNA_pol_sigma_r2"/>
</dbReference>
<dbReference type="CDD" id="cd06171">
    <property type="entry name" value="Sigma70_r4"/>
    <property type="match status" value="1"/>
</dbReference>
<dbReference type="RefSeq" id="WP_189416861.1">
    <property type="nucleotide sequence ID" value="NZ_BMYZ01000001.1"/>
</dbReference>
<feature type="domain" description="RNA polymerase sigma factor 70 region 4 type 2" evidence="6">
    <location>
        <begin position="133"/>
        <end position="185"/>
    </location>
</feature>
<protein>
    <submittedName>
        <fullName evidence="7">RNA polymerase sigma factor</fullName>
    </submittedName>
</protein>
<organism evidence="7 8">
    <name type="scientific">Cellvibrio zantedeschiae</name>
    <dbReference type="NCBI Taxonomy" id="1237077"/>
    <lineage>
        <taxon>Bacteria</taxon>
        <taxon>Pseudomonadati</taxon>
        <taxon>Pseudomonadota</taxon>
        <taxon>Gammaproteobacteria</taxon>
        <taxon>Cellvibrionales</taxon>
        <taxon>Cellvibrionaceae</taxon>
        <taxon>Cellvibrio</taxon>
    </lineage>
</organism>
<evidence type="ECO:0000256" key="2">
    <source>
        <dbReference type="ARBA" id="ARBA00023015"/>
    </source>
</evidence>
<evidence type="ECO:0000313" key="7">
    <source>
        <dbReference type="EMBL" id="GGY69884.1"/>
    </source>
</evidence>